<dbReference type="GO" id="GO:0005737">
    <property type="term" value="C:cytoplasm"/>
    <property type="evidence" value="ECO:0007669"/>
    <property type="project" value="UniProtKB-SubCell"/>
</dbReference>
<evidence type="ECO:0000256" key="5">
    <source>
        <dbReference type="ARBA" id="ARBA00022490"/>
    </source>
</evidence>
<evidence type="ECO:0000256" key="6">
    <source>
        <dbReference type="ARBA" id="ARBA00023242"/>
    </source>
</evidence>
<dbReference type="AlphaFoldDB" id="A0A8J6H833"/>
<comment type="subcellular location">
    <subcellularLocation>
        <location evidence="3">Cytoplasm</location>
    </subcellularLocation>
    <subcellularLocation>
        <location evidence="2">Nucleus</location>
    </subcellularLocation>
</comment>
<dbReference type="PANTHER" id="PTHR33588">
    <property type="entry name" value="CILIA- AND FLAGELLA-ASSOCIATED PROTEIN 299"/>
    <property type="match status" value="1"/>
</dbReference>
<dbReference type="Pfam" id="PF14713">
    <property type="entry name" value="DUF4464"/>
    <property type="match status" value="1"/>
</dbReference>
<evidence type="ECO:0000256" key="2">
    <source>
        <dbReference type="ARBA" id="ARBA00004123"/>
    </source>
</evidence>
<dbReference type="GO" id="GO:0005634">
    <property type="term" value="C:nucleus"/>
    <property type="evidence" value="ECO:0007669"/>
    <property type="project" value="UniProtKB-SubCell"/>
</dbReference>
<keyword evidence="5" id="KW-0963">Cytoplasm</keyword>
<feature type="region of interest" description="Disordered" evidence="7">
    <location>
        <begin position="552"/>
        <end position="604"/>
    </location>
</feature>
<keyword evidence="9" id="KW-1185">Reference proteome</keyword>
<reference evidence="8" key="1">
    <citation type="journal article" date="2020" name="J Insects Food Feed">
        <title>The yellow mealworm (Tenebrio molitor) genome: a resource for the emerging insects as food and feed industry.</title>
        <authorList>
            <person name="Eriksson T."/>
            <person name="Andere A."/>
            <person name="Kelstrup H."/>
            <person name="Emery V."/>
            <person name="Picard C."/>
        </authorList>
    </citation>
    <scope>NUCLEOTIDE SEQUENCE</scope>
    <source>
        <strain evidence="8">Stoneville</strain>
        <tissue evidence="8">Whole head</tissue>
    </source>
</reference>
<sequence length="731" mass="83679">MSGVAITPPPTRTGAAKGLKFGSAVKFEKFTSEIFAQRLRVLIEILAELSDIFFSPFYCVTEQIRREFKFDLFERGTARIIRIPLRPVKRRQSNGSGSVIARRWESGRNKRPPQERPSRSDVTNRRARRPLPSGLLAPHRNEENDNLRCKILTETRIDVPDPSEVVKRPRKPFIFMHATKILMELNHNRGAYLLIEVKYWSRKSLACFSTSWGVLSSFRPGWAIMLPRHIWLEKVCQSCQISCHAMAHITATSTPQIEADRRLLQFETYEDYLDSLITEQDRCYLQDTVAARTIAELGYRSSGETLSRQQFEKRLAAVINYLYPPYKPYELASEGIAGGDPIQKELAIRERPNRVGILSTIIFLRYQTKKGFEVSGYIDFAHRLSNQDWKPFFRHGQQVLPQPTDLGYYHWKLGKTMSNNSINYKVCVDPVKGLIFQNRYDRRIICVDPAQEPGTNTTRKRIESDMYDHVILSPRSCCFSWRRSWRRFICSSLFSRGPAQGPETDPTTKKFDRQNVGKLDRNYSNTGSKLKAADNFAILYIQVCAERENSYSARPNRSDAVERGTRSRSRNGGSFSGKSLITQNWGKSSRHDGKERRRVALGARRSGPPADLFYSRKIRPSQFPRIPWISIKLVTITVPENLSCTSLDAHAMTPPKNPSRDPNPITFTCTVEAVALAEEMYLRFGTIWGNFMDANRTAGKPPQNGELETRIVQPPKEPPPHRLAPKGRKNP</sequence>
<feature type="region of interest" description="Disordered" evidence="7">
    <location>
        <begin position="497"/>
        <end position="522"/>
    </location>
</feature>
<protein>
    <recommendedName>
        <fullName evidence="4">Cilia- and flagella-associated protein 299</fullName>
    </recommendedName>
</protein>
<feature type="compositionally biased region" description="Basic and acidic residues" evidence="7">
    <location>
        <begin position="102"/>
        <end position="124"/>
    </location>
</feature>
<dbReference type="InterPro" id="IPR027887">
    <property type="entry name" value="DUF4464"/>
</dbReference>
<feature type="region of interest" description="Disordered" evidence="7">
    <location>
        <begin position="90"/>
        <end position="140"/>
    </location>
</feature>
<feature type="compositionally biased region" description="Basic and acidic residues" evidence="7">
    <location>
        <begin position="556"/>
        <end position="565"/>
    </location>
</feature>
<accession>A0A8J6H833</accession>
<evidence type="ECO:0000256" key="7">
    <source>
        <dbReference type="SAM" id="MobiDB-lite"/>
    </source>
</evidence>
<feature type="compositionally biased region" description="Basic and acidic residues" evidence="7">
    <location>
        <begin position="506"/>
        <end position="521"/>
    </location>
</feature>
<evidence type="ECO:0000256" key="4">
    <source>
        <dbReference type="ARBA" id="ARBA00021436"/>
    </source>
</evidence>
<reference evidence="8" key="2">
    <citation type="submission" date="2021-08" db="EMBL/GenBank/DDBJ databases">
        <authorList>
            <person name="Eriksson T."/>
        </authorList>
    </citation>
    <scope>NUCLEOTIDE SEQUENCE</scope>
    <source>
        <strain evidence="8">Stoneville</strain>
        <tissue evidence="8">Whole head</tissue>
    </source>
</reference>
<dbReference type="Proteomes" id="UP000719412">
    <property type="component" value="Unassembled WGS sequence"/>
</dbReference>
<gene>
    <name evidence="8" type="ORF">GEV33_013689</name>
</gene>
<evidence type="ECO:0000313" key="8">
    <source>
        <dbReference type="EMBL" id="KAH0809102.1"/>
    </source>
</evidence>
<dbReference type="EMBL" id="JABDTM020028342">
    <property type="protein sequence ID" value="KAH0809102.1"/>
    <property type="molecule type" value="Genomic_DNA"/>
</dbReference>
<dbReference type="PANTHER" id="PTHR33588:SF1">
    <property type="entry name" value="CILIA- AND FLAGELLA-ASSOCIATED PROTEIN 299"/>
    <property type="match status" value="1"/>
</dbReference>
<comment type="caution">
    <text evidence="8">The sequence shown here is derived from an EMBL/GenBank/DDBJ whole genome shotgun (WGS) entry which is preliminary data.</text>
</comment>
<name>A0A8J6H833_TENMO</name>
<evidence type="ECO:0000256" key="1">
    <source>
        <dbReference type="ARBA" id="ARBA00003056"/>
    </source>
</evidence>
<evidence type="ECO:0000256" key="3">
    <source>
        <dbReference type="ARBA" id="ARBA00004496"/>
    </source>
</evidence>
<keyword evidence="6" id="KW-0539">Nucleus</keyword>
<proteinExistence type="predicted"/>
<organism evidence="8 9">
    <name type="scientific">Tenebrio molitor</name>
    <name type="common">Yellow mealworm beetle</name>
    <dbReference type="NCBI Taxonomy" id="7067"/>
    <lineage>
        <taxon>Eukaryota</taxon>
        <taxon>Metazoa</taxon>
        <taxon>Ecdysozoa</taxon>
        <taxon>Arthropoda</taxon>
        <taxon>Hexapoda</taxon>
        <taxon>Insecta</taxon>
        <taxon>Pterygota</taxon>
        <taxon>Neoptera</taxon>
        <taxon>Endopterygota</taxon>
        <taxon>Coleoptera</taxon>
        <taxon>Polyphaga</taxon>
        <taxon>Cucujiformia</taxon>
        <taxon>Tenebrionidae</taxon>
        <taxon>Tenebrio</taxon>
    </lineage>
</organism>
<comment type="function">
    <text evidence="1">May be involved in spermatogenesis.</text>
</comment>
<evidence type="ECO:0000313" key="9">
    <source>
        <dbReference type="Proteomes" id="UP000719412"/>
    </source>
</evidence>
<feature type="region of interest" description="Disordered" evidence="7">
    <location>
        <begin position="695"/>
        <end position="731"/>
    </location>
</feature>